<evidence type="ECO:0000256" key="1">
    <source>
        <dbReference type="ARBA" id="ARBA00004141"/>
    </source>
</evidence>
<dbReference type="Pfam" id="PF07690">
    <property type="entry name" value="MFS_1"/>
    <property type="match status" value="1"/>
</dbReference>
<accession>A0A6N6JFE6</accession>
<feature type="transmembrane region" description="Helical" evidence="5">
    <location>
        <begin position="379"/>
        <end position="403"/>
    </location>
</feature>
<protein>
    <submittedName>
        <fullName evidence="7">MFS transporter</fullName>
    </submittedName>
</protein>
<dbReference type="PROSITE" id="PS50850">
    <property type="entry name" value="MFS"/>
    <property type="match status" value="1"/>
</dbReference>
<feature type="transmembrane region" description="Helical" evidence="5">
    <location>
        <begin position="29"/>
        <end position="52"/>
    </location>
</feature>
<dbReference type="RefSeq" id="WP_159806045.1">
    <property type="nucleotide sequence ID" value="NZ_BLJE01000002.1"/>
</dbReference>
<dbReference type="InterPro" id="IPR020846">
    <property type="entry name" value="MFS_dom"/>
</dbReference>
<keyword evidence="4 5" id="KW-0472">Membrane</keyword>
<feature type="transmembrane region" description="Helical" evidence="5">
    <location>
        <begin position="275"/>
        <end position="308"/>
    </location>
</feature>
<dbReference type="InterPro" id="IPR011701">
    <property type="entry name" value="MFS"/>
</dbReference>
<gene>
    <name evidence="7" type="ORF">KIN_17510</name>
</gene>
<feature type="transmembrane region" description="Helical" evidence="5">
    <location>
        <begin position="345"/>
        <end position="367"/>
    </location>
</feature>
<keyword evidence="3 5" id="KW-1133">Transmembrane helix</keyword>
<proteinExistence type="predicted"/>
<comment type="subcellular location">
    <subcellularLocation>
        <location evidence="1">Membrane</location>
        <topology evidence="1">Multi-pass membrane protein</topology>
    </subcellularLocation>
</comment>
<reference evidence="7 8" key="1">
    <citation type="submission" date="2019-12" db="EMBL/GenBank/DDBJ databases">
        <title>Litoreibacter badius sp. nov., a novel bacteriochlorophyll a-containing bacterium in the genus Litoreibacter.</title>
        <authorList>
            <person name="Kanamuro M."/>
            <person name="Takabe Y."/>
            <person name="Mori K."/>
            <person name="Takaichi S."/>
            <person name="Hanada S."/>
        </authorList>
    </citation>
    <scope>NUCLEOTIDE SEQUENCE [LARGE SCALE GENOMIC DNA]</scope>
    <source>
        <strain evidence="7 8">K6</strain>
    </source>
</reference>
<dbReference type="SUPFAM" id="SSF103473">
    <property type="entry name" value="MFS general substrate transporter"/>
    <property type="match status" value="1"/>
</dbReference>
<keyword evidence="2 5" id="KW-0812">Transmembrane</keyword>
<feature type="transmembrane region" description="Helical" evidence="5">
    <location>
        <begin position="119"/>
        <end position="141"/>
    </location>
</feature>
<dbReference type="GO" id="GO:0022857">
    <property type="term" value="F:transmembrane transporter activity"/>
    <property type="evidence" value="ECO:0007669"/>
    <property type="project" value="InterPro"/>
</dbReference>
<dbReference type="CDD" id="cd17321">
    <property type="entry name" value="MFS_MMR_MDR_like"/>
    <property type="match status" value="1"/>
</dbReference>
<feature type="transmembrane region" description="Helical" evidence="5">
    <location>
        <begin position="64"/>
        <end position="82"/>
    </location>
</feature>
<evidence type="ECO:0000256" key="4">
    <source>
        <dbReference type="ARBA" id="ARBA00023136"/>
    </source>
</evidence>
<dbReference type="Gene3D" id="1.20.1720.10">
    <property type="entry name" value="Multidrug resistance protein D"/>
    <property type="match status" value="1"/>
</dbReference>
<dbReference type="OrthoDB" id="2414439at2"/>
<dbReference type="InterPro" id="IPR036259">
    <property type="entry name" value="MFS_trans_sf"/>
</dbReference>
<feature type="transmembrane region" description="Helical" evidence="5">
    <location>
        <begin position="153"/>
        <end position="174"/>
    </location>
</feature>
<sequence>MTNALPLPCNVVAGKPEADSPCPDKRGTLIATVAGSSLAFVVGSIINVALPVMQDEFGTGATGAQWIVNAYLLPLGALVLIFGAAGDHYGRKRVFQMGLVIFAAACLLCAVAWNFPVLLIGRALEGVGAAMIAPTSLAIIADGFSGKERGRAVGTWAAAGAAAGALAPLLGGIIVDVAGWRWAFVAVVPVAIFAYLVARRSVRESRASVGDRAPLDWLGAGLIGAGLLALIWALIALPGRGPTPTVIGASVAGLVLVGAFLYVEHRKGDAAMTPLALFGSSTFSGLSLLTLFLYMALGGLLVLLPYVLIRDLGYGATAAGAAILPFPLILGLLSRMVGGTLAERLGTRLILTMGSVLVGCGFLFFTLIPANDISYWRDIFPALVLLALGMAASVAPLTSAVLASAGDRYSGVASGINNAISRIAGLVATAFLGLVLIGSSDNLTAGLAAAAWAGAGLAAASALSAWILVDTDTVESD</sequence>
<keyword evidence="8" id="KW-1185">Reference proteome</keyword>
<feature type="transmembrane region" description="Helical" evidence="5">
    <location>
        <begin position="243"/>
        <end position="263"/>
    </location>
</feature>
<feature type="domain" description="Major facilitator superfamily (MFS) profile" evidence="6">
    <location>
        <begin position="28"/>
        <end position="473"/>
    </location>
</feature>
<feature type="transmembrane region" description="Helical" evidence="5">
    <location>
        <begin position="314"/>
        <end position="333"/>
    </location>
</feature>
<feature type="transmembrane region" description="Helical" evidence="5">
    <location>
        <begin position="94"/>
        <end position="113"/>
    </location>
</feature>
<dbReference type="PANTHER" id="PTHR42718">
    <property type="entry name" value="MAJOR FACILITATOR SUPERFAMILY MULTIDRUG TRANSPORTER MFSC"/>
    <property type="match status" value="1"/>
</dbReference>
<dbReference type="Gene3D" id="1.20.1250.20">
    <property type="entry name" value="MFS general substrate transporter like domains"/>
    <property type="match status" value="1"/>
</dbReference>
<dbReference type="GO" id="GO:0016020">
    <property type="term" value="C:membrane"/>
    <property type="evidence" value="ECO:0007669"/>
    <property type="project" value="UniProtKB-SubCell"/>
</dbReference>
<evidence type="ECO:0000313" key="7">
    <source>
        <dbReference type="EMBL" id="GFE64677.1"/>
    </source>
</evidence>
<comment type="caution">
    <text evidence="7">The sequence shown here is derived from an EMBL/GenBank/DDBJ whole genome shotgun (WGS) entry which is preliminary data.</text>
</comment>
<organism evidence="7 8">
    <name type="scientific">Litoreibacter roseus</name>
    <dbReference type="NCBI Taxonomy" id="2601869"/>
    <lineage>
        <taxon>Bacteria</taxon>
        <taxon>Pseudomonadati</taxon>
        <taxon>Pseudomonadota</taxon>
        <taxon>Alphaproteobacteria</taxon>
        <taxon>Rhodobacterales</taxon>
        <taxon>Roseobacteraceae</taxon>
        <taxon>Litoreibacter</taxon>
    </lineage>
</organism>
<dbReference type="EMBL" id="BLJE01000002">
    <property type="protein sequence ID" value="GFE64677.1"/>
    <property type="molecule type" value="Genomic_DNA"/>
</dbReference>
<feature type="transmembrane region" description="Helical" evidence="5">
    <location>
        <begin position="415"/>
        <end position="437"/>
    </location>
</feature>
<evidence type="ECO:0000313" key="8">
    <source>
        <dbReference type="Proteomes" id="UP000436822"/>
    </source>
</evidence>
<dbReference type="PANTHER" id="PTHR42718:SF42">
    <property type="entry name" value="EXPORT PROTEIN"/>
    <property type="match status" value="1"/>
</dbReference>
<feature type="transmembrane region" description="Helical" evidence="5">
    <location>
        <begin position="180"/>
        <end position="197"/>
    </location>
</feature>
<evidence type="ECO:0000256" key="5">
    <source>
        <dbReference type="SAM" id="Phobius"/>
    </source>
</evidence>
<evidence type="ECO:0000256" key="2">
    <source>
        <dbReference type="ARBA" id="ARBA00022692"/>
    </source>
</evidence>
<name>A0A6N6JFE6_9RHOB</name>
<evidence type="ECO:0000259" key="6">
    <source>
        <dbReference type="PROSITE" id="PS50850"/>
    </source>
</evidence>
<feature type="transmembrane region" description="Helical" evidence="5">
    <location>
        <begin position="449"/>
        <end position="469"/>
    </location>
</feature>
<evidence type="ECO:0000256" key="3">
    <source>
        <dbReference type="ARBA" id="ARBA00022989"/>
    </source>
</evidence>
<dbReference type="AlphaFoldDB" id="A0A6N6JFE6"/>
<feature type="transmembrane region" description="Helical" evidence="5">
    <location>
        <begin position="217"/>
        <end position="237"/>
    </location>
</feature>
<dbReference type="Proteomes" id="UP000436822">
    <property type="component" value="Unassembled WGS sequence"/>
</dbReference>